<reference evidence="1 2" key="1">
    <citation type="submission" date="2017-11" db="EMBL/GenBank/DDBJ databases">
        <title>Population delineation of vibrios coincides with oyster pathogenicity.</title>
        <authorList>
            <person name="Bruto M."/>
            <person name="Labreuche Y."/>
            <person name="James A."/>
            <person name="Piel D."/>
            <person name="Chenivesse S."/>
            <person name="Petton B."/>
            <person name="Polz M.F."/>
            <person name="Le Roux F."/>
        </authorList>
    </citation>
    <scope>NUCLEOTIDE SEQUENCE [LARGE SCALE GENOMIC DNA]</scope>
    <source>
        <strain evidence="1 2">1F_55</strain>
    </source>
</reference>
<protein>
    <submittedName>
        <fullName evidence="1">Uncharacterized protein</fullName>
    </submittedName>
</protein>
<accession>A0A2T5EJQ3</accession>
<evidence type="ECO:0000313" key="1">
    <source>
        <dbReference type="EMBL" id="PTP20478.1"/>
    </source>
</evidence>
<gene>
    <name evidence="1" type="ORF">CWO36_08095</name>
</gene>
<dbReference type="RefSeq" id="WP_017086593.1">
    <property type="nucleotide sequence ID" value="NZ_CAWNZY010000002.1"/>
</dbReference>
<dbReference type="Proteomes" id="UP000244080">
    <property type="component" value="Unassembled WGS sequence"/>
</dbReference>
<evidence type="ECO:0000313" key="2">
    <source>
        <dbReference type="Proteomes" id="UP000244080"/>
    </source>
</evidence>
<name>A0A2T5EJQ3_VIBSP</name>
<dbReference type="EMBL" id="PIGA01000010">
    <property type="protein sequence ID" value="PTP20478.1"/>
    <property type="molecule type" value="Genomic_DNA"/>
</dbReference>
<sequence length="168" mass="19394">MMRKNVTNFILMVVRVSEIKDIVILALDKREMIFPFHVDGFQVANGNRGKIKKQYRNATVFFHDGTTQKINDVVIKGAWGKSFLGKVFSFLNSSWRVEIVSEKIDMELQEQKNMIVNSLKVDQERVEPFFVLTGDFEQVENKINEAKSMPEIYKALDISEGMEVLDVL</sequence>
<proteinExistence type="predicted"/>
<comment type="caution">
    <text evidence="1">The sequence shown here is derived from an EMBL/GenBank/DDBJ whole genome shotgun (WGS) entry which is preliminary data.</text>
</comment>
<dbReference type="AlphaFoldDB" id="A0A2T5EJQ3"/>
<organism evidence="1 2">
    <name type="scientific">Vibrio splendidus</name>
    <dbReference type="NCBI Taxonomy" id="29497"/>
    <lineage>
        <taxon>Bacteria</taxon>
        <taxon>Pseudomonadati</taxon>
        <taxon>Pseudomonadota</taxon>
        <taxon>Gammaproteobacteria</taxon>
        <taxon>Vibrionales</taxon>
        <taxon>Vibrionaceae</taxon>
        <taxon>Vibrio</taxon>
    </lineage>
</organism>